<feature type="signal peptide" evidence="1">
    <location>
        <begin position="1"/>
        <end position="34"/>
    </location>
</feature>
<sequence>MFFSTQKQRVSMSFRAHFAHFLLAVLLISPTASSSAPSHPQRKVPGVGFSLTPDYGTAAIYFQNGSSVSVARIEGSPAYKSFMRKHDDRENAAEEASAVSSLRSSVCRSIQPLSLPVCKREPDFASVQGLLRSLQSSVNSYLGATFCFAGIAVPDRNRQYHNHVIEESLKSIGLRQTHQILDAPRLVLVANNIDSSESPGHKSQAVLSVDYSASGLNVALFAEDAGVADIIRRNYSQHLGGDHQSEHGHLEAVEDVLKDITKPPFGDDLSGSPITDEVRQVVLFGDLITDPGFRRALERVVGSKLVEEAHGVNPVFAAALGMAKSSHERMDDLDFDVQPALGCRWFSDLYAAGREDL</sequence>
<accession>A0A9P6IG48</accession>
<comment type="caution">
    <text evidence="2">The sequence shown here is derived from an EMBL/GenBank/DDBJ whole genome shotgun (WGS) entry which is preliminary data.</text>
</comment>
<proteinExistence type="predicted"/>
<evidence type="ECO:0000313" key="3">
    <source>
        <dbReference type="Proteomes" id="UP000781932"/>
    </source>
</evidence>
<dbReference type="AlphaFoldDB" id="A0A9P6IG48"/>
<dbReference type="Proteomes" id="UP000781932">
    <property type="component" value="Unassembled WGS sequence"/>
</dbReference>
<dbReference type="EMBL" id="JAATWM020000011">
    <property type="protein sequence ID" value="KAF9878140.1"/>
    <property type="molecule type" value="Genomic_DNA"/>
</dbReference>
<dbReference type="RefSeq" id="XP_038747601.1">
    <property type="nucleotide sequence ID" value="XM_038886897.1"/>
</dbReference>
<feature type="chain" id="PRO_5040359508" evidence="1">
    <location>
        <begin position="35"/>
        <end position="357"/>
    </location>
</feature>
<evidence type="ECO:0000256" key="1">
    <source>
        <dbReference type="SAM" id="SignalP"/>
    </source>
</evidence>
<dbReference type="GeneID" id="62159971"/>
<keyword evidence="3" id="KW-1185">Reference proteome</keyword>
<protein>
    <submittedName>
        <fullName evidence="2">Uncharacterized protein</fullName>
    </submittedName>
</protein>
<organism evidence="2 3">
    <name type="scientific">Colletotrichum karsti</name>
    <dbReference type="NCBI Taxonomy" id="1095194"/>
    <lineage>
        <taxon>Eukaryota</taxon>
        <taxon>Fungi</taxon>
        <taxon>Dikarya</taxon>
        <taxon>Ascomycota</taxon>
        <taxon>Pezizomycotina</taxon>
        <taxon>Sordariomycetes</taxon>
        <taxon>Hypocreomycetidae</taxon>
        <taxon>Glomerellales</taxon>
        <taxon>Glomerellaceae</taxon>
        <taxon>Colletotrichum</taxon>
        <taxon>Colletotrichum boninense species complex</taxon>
    </lineage>
</organism>
<keyword evidence="1" id="KW-0732">Signal</keyword>
<dbReference type="OrthoDB" id="3643156at2759"/>
<reference evidence="2" key="1">
    <citation type="submission" date="2020-03" db="EMBL/GenBank/DDBJ databases">
        <authorList>
            <person name="He L."/>
        </authorList>
    </citation>
    <scope>NUCLEOTIDE SEQUENCE</scope>
    <source>
        <strain evidence="2">CkLH20</strain>
    </source>
</reference>
<gene>
    <name evidence="2" type="ORF">CkaCkLH20_04178</name>
</gene>
<reference evidence="2" key="2">
    <citation type="submission" date="2020-11" db="EMBL/GenBank/DDBJ databases">
        <title>Whole genome sequencing of Colletotrichum sp.</title>
        <authorList>
            <person name="Li H."/>
        </authorList>
    </citation>
    <scope>NUCLEOTIDE SEQUENCE</scope>
    <source>
        <strain evidence="2">CkLH20</strain>
    </source>
</reference>
<evidence type="ECO:0000313" key="2">
    <source>
        <dbReference type="EMBL" id="KAF9878140.1"/>
    </source>
</evidence>
<name>A0A9P6IG48_9PEZI</name>
<dbReference type="Gene3D" id="3.30.420.40">
    <property type="match status" value="2"/>
</dbReference>